<feature type="region of interest" description="Disordered" evidence="1">
    <location>
        <begin position="91"/>
        <end position="114"/>
    </location>
</feature>
<sequence>MPCRSRSQLALCQRPTSLLQFGCFGLVPSRLCYAPLSLGLGSSHHPPKAVLGHQALSTMCQQRSTEHNMYIPIFIRFSIVLKRYKSRALPSAKSLQASSLRPPALSGSSVGHDG</sequence>
<name>A0A4Q9PRN7_9APHY</name>
<proteinExistence type="predicted"/>
<protein>
    <submittedName>
        <fullName evidence="2">Uncharacterized protein</fullName>
    </submittedName>
</protein>
<keyword evidence="3" id="KW-1185">Reference proteome</keyword>
<evidence type="ECO:0000313" key="2">
    <source>
        <dbReference type="EMBL" id="TBU57061.1"/>
    </source>
</evidence>
<dbReference type="EMBL" id="ML145142">
    <property type="protein sequence ID" value="TBU57061.1"/>
    <property type="molecule type" value="Genomic_DNA"/>
</dbReference>
<organism evidence="2 3">
    <name type="scientific">Dichomitus squalens</name>
    <dbReference type="NCBI Taxonomy" id="114155"/>
    <lineage>
        <taxon>Eukaryota</taxon>
        <taxon>Fungi</taxon>
        <taxon>Dikarya</taxon>
        <taxon>Basidiomycota</taxon>
        <taxon>Agaricomycotina</taxon>
        <taxon>Agaricomycetes</taxon>
        <taxon>Polyporales</taxon>
        <taxon>Polyporaceae</taxon>
        <taxon>Dichomitus</taxon>
    </lineage>
</organism>
<evidence type="ECO:0000313" key="3">
    <source>
        <dbReference type="Proteomes" id="UP000292082"/>
    </source>
</evidence>
<dbReference type="Proteomes" id="UP000292082">
    <property type="component" value="Unassembled WGS sequence"/>
</dbReference>
<gene>
    <name evidence="2" type="ORF">BD310DRAFT_930247</name>
</gene>
<evidence type="ECO:0000256" key="1">
    <source>
        <dbReference type="SAM" id="MobiDB-lite"/>
    </source>
</evidence>
<dbReference type="AlphaFoldDB" id="A0A4Q9PRN7"/>
<reference evidence="2 3" key="1">
    <citation type="submission" date="2019-01" db="EMBL/GenBank/DDBJ databases">
        <title>Draft genome sequences of three monokaryotic isolates of the white-rot basidiomycete fungus Dichomitus squalens.</title>
        <authorList>
            <consortium name="DOE Joint Genome Institute"/>
            <person name="Lopez S.C."/>
            <person name="Andreopoulos B."/>
            <person name="Pangilinan J."/>
            <person name="Lipzen A."/>
            <person name="Riley R."/>
            <person name="Ahrendt S."/>
            <person name="Ng V."/>
            <person name="Barry K."/>
            <person name="Daum C."/>
            <person name="Grigoriev I.V."/>
            <person name="Hilden K.S."/>
            <person name="Makela M.R."/>
            <person name="de Vries R.P."/>
        </authorList>
    </citation>
    <scope>NUCLEOTIDE SEQUENCE [LARGE SCALE GENOMIC DNA]</scope>
    <source>
        <strain evidence="2 3">CBS 464.89</strain>
    </source>
</reference>
<accession>A0A4Q9PRN7</accession>